<evidence type="ECO:0000256" key="3">
    <source>
        <dbReference type="ARBA" id="ARBA00022833"/>
    </source>
</evidence>
<accession>Q0E0J1</accession>
<feature type="compositionally biased region" description="Acidic residues" evidence="5">
    <location>
        <begin position="183"/>
        <end position="195"/>
    </location>
</feature>
<dbReference type="PANTHER" id="PTHR31973">
    <property type="entry name" value="POLYPROTEIN, PUTATIVE-RELATED"/>
    <property type="match status" value="1"/>
</dbReference>
<dbReference type="EMBL" id="AP008208">
    <property type="protein sequence ID" value="BAF08997.1"/>
    <property type="molecule type" value="Genomic_DNA"/>
</dbReference>
<dbReference type="Pfam" id="PF10551">
    <property type="entry name" value="MULE"/>
    <property type="match status" value="1"/>
</dbReference>
<evidence type="ECO:0000256" key="5">
    <source>
        <dbReference type="SAM" id="MobiDB-lite"/>
    </source>
</evidence>
<feature type="compositionally biased region" description="Polar residues" evidence="5">
    <location>
        <begin position="1486"/>
        <end position="1508"/>
    </location>
</feature>
<keyword evidence="2 4" id="KW-0863">Zinc-finger</keyword>
<evidence type="ECO:0000259" key="6">
    <source>
        <dbReference type="PROSITE" id="PS50966"/>
    </source>
</evidence>
<evidence type="ECO:0000256" key="4">
    <source>
        <dbReference type="PROSITE-ProRule" id="PRU00325"/>
    </source>
</evidence>
<reference evidence="8" key="2">
    <citation type="journal article" date="2008" name="Nucleic Acids Res.">
        <title>The rice annotation project database (RAP-DB): 2008 update.</title>
        <authorList>
            <consortium name="The rice annotation project (RAP)"/>
        </authorList>
    </citation>
    <scope>GENOME REANNOTATION</scope>
    <source>
        <strain evidence="8">cv. Nipponbare</strain>
    </source>
</reference>
<dbReference type="Pfam" id="PF03108">
    <property type="entry name" value="DBD_Tnp_Mut"/>
    <property type="match status" value="1"/>
</dbReference>
<protein>
    <submittedName>
        <fullName evidence="7">Os02g0547100 protein</fullName>
    </submittedName>
</protein>
<dbReference type="InterPro" id="IPR007527">
    <property type="entry name" value="Znf_SWIM"/>
</dbReference>
<dbReference type="Pfam" id="PF10536">
    <property type="entry name" value="PMD"/>
    <property type="match status" value="1"/>
</dbReference>
<dbReference type="InterPro" id="IPR018289">
    <property type="entry name" value="MULE_transposase_dom"/>
</dbReference>
<feature type="compositionally biased region" description="Basic residues" evidence="5">
    <location>
        <begin position="1442"/>
        <end position="1455"/>
    </location>
</feature>
<organism evidence="7 8">
    <name type="scientific">Oryza sativa subsp. japonica</name>
    <name type="common">Rice</name>
    <dbReference type="NCBI Taxonomy" id="39947"/>
    <lineage>
        <taxon>Eukaryota</taxon>
        <taxon>Viridiplantae</taxon>
        <taxon>Streptophyta</taxon>
        <taxon>Embryophyta</taxon>
        <taxon>Tracheophyta</taxon>
        <taxon>Spermatophyta</taxon>
        <taxon>Magnoliopsida</taxon>
        <taxon>Liliopsida</taxon>
        <taxon>Poales</taxon>
        <taxon>Poaceae</taxon>
        <taxon>BOP clade</taxon>
        <taxon>Oryzoideae</taxon>
        <taxon>Oryzeae</taxon>
        <taxon>Oryzinae</taxon>
        <taxon>Oryza</taxon>
        <taxon>Oryza sativa</taxon>
    </lineage>
</organism>
<evidence type="ECO:0000313" key="7">
    <source>
        <dbReference type="EMBL" id="BAF08997.1"/>
    </source>
</evidence>
<dbReference type="InterPro" id="IPR004332">
    <property type="entry name" value="Transposase_MuDR"/>
</dbReference>
<feature type="region of interest" description="Disordered" evidence="5">
    <location>
        <begin position="1525"/>
        <end position="1587"/>
    </location>
</feature>
<feature type="region of interest" description="Disordered" evidence="5">
    <location>
        <begin position="173"/>
        <end position="204"/>
    </location>
</feature>
<keyword evidence="3" id="KW-0862">Zinc</keyword>
<dbReference type="PANTHER" id="PTHR31973:SF195">
    <property type="entry name" value="MUDR FAMILY TRANSPOSASE"/>
    <property type="match status" value="1"/>
</dbReference>
<keyword evidence="1" id="KW-0479">Metal-binding</keyword>
<proteinExistence type="predicted"/>
<dbReference type="Pfam" id="PF09322">
    <property type="entry name" value="DUF1979"/>
    <property type="match status" value="1"/>
</dbReference>
<evidence type="ECO:0000313" key="8">
    <source>
        <dbReference type="Proteomes" id="UP000000763"/>
    </source>
</evidence>
<dbReference type="KEGG" id="dosa:Os02g0547100"/>
<evidence type="ECO:0000256" key="2">
    <source>
        <dbReference type="ARBA" id="ARBA00022771"/>
    </source>
</evidence>
<feature type="region of interest" description="Disordered" evidence="5">
    <location>
        <begin position="1676"/>
        <end position="1737"/>
    </location>
</feature>
<dbReference type="GO" id="GO:0008270">
    <property type="term" value="F:zinc ion binding"/>
    <property type="evidence" value="ECO:0007669"/>
    <property type="project" value="UniProtKB-KW"/>
</dbReference>
<feature type="region of interest" description="Disordered" evidence="5">
    <location>
        <begin position="1434"/>
        <end position="1455"/>
    </location>
</feature>
<gene>
    <name evidence="7" type="ordered locus">Os02g0547100</name>
</gene>
<evidence type="ECO:0000256" key="1">
    <source>
        <dbReference type="ARBA" id="ARBA00022723"/>
    </source>
</evidence>
<dbReference type="InterPro" id="IPR006564">
    <property type="entry name" value="Znf_PMZ"/>
</dbReference>
<dbReference type="PROSITE" id="PS50966">
    <property type="entry name" value="ZF_SWIM"/>
    <property type="match status" value="1"/>
</dbReference>
<feature type="compositionally biased region" description="Basic and acidic residues" evidence="5">
    <location>
        <begin position="1676"/>
        <end position="1710"/>
    </location>
</feature>
<feature type="region of interest" description="Disordered" evidence="5">
    <location>
        <begin position="1486"/>
        <end position="1511"/>
    </location>
</feature>
<sequence length="1737" mass="197584">MSSKLIFQLYHGQGNVRYGPTGVDLSEFIVTARGIDRPAERSVPSIKKWLMRGLGVDPQTSDITIYVVVSRATEGFYWELMPVQNSGMWRWYVENALQRGWPLAMVPYVHPKDPSVQMNMDDGEGPSAEVNEIEVDQVNAPEEDGVAPVVAPVGMQPGGVADEGETVGAIVDEMEKEDRDNERVEEDDSSDDDENNINPAEWASDDFSGLVISEGENVRWEYKENEIIEGARYGNGEDMKEAVKHYAVSLHREFWVAKSNRTQYEVRCVNEKDGCPWRVHAYKGKWKDYWTVSVITKHTCYLPGVQKYHRNITCAFVASEMYAHVVDNLAYEPKSIIRHIEQTFKYTISYAKAWRAKQKIIEMRFGTYEASYDNLPRLLSVIQQRNPGTSCALKTFPSIEHPGKTVLQRAFLALHACKMAFVHCRPVLCIDGTFLTGKYRGQIVTAIGVDGNNQVLLLAFAFVESENTDSWYWFLHLVKTEVVGMRPNVCLIHDRHAGMLRAIEELKFGSMERGYPGQWEDVQSRWCMRHMGANFFKQFKNKELMNMFKRLCNQNQEKKFNELWKRLDELTGKCSDQRATRPAAAVPDPPQALGALPTDSVTLVRRTGEQIRKFSQWIENEPKEKWAKTYDTGGARYGIMTTNLAEVYNWVMRGVRGLPLVGIVEFILHGTCKYFRERFQAVFPSMPNNNILFGTFMEKKLTEWRAKAMKHRALVQGTQQHRFEVLCQDKAGRGIYRKRVKQECVLKDDGTCHCSCRKPTLLHRPCTHVISAASECGIQDAVYVSQYFSKQAIYHTWSGEIFGFGVAGEFTKINDPIIYIPDPTKLRDKAGRRKTRRIRNDMDESEAGRVKRCSKCDERGHTYKYCPKDKEKPSAAEAEMAHPELLDPAIDQRHRSYLTAVEGAQLGTFRPRSSRERLLVHDSFVERLREAGLLPLARLVEAATGDADVTRRWDPDRSLLAALVDRWRPETHTFHLPCGEVAPTLQDVSYLLGLPLAGDAVGPVDMGVDWKDELTARFAPVQRLPGLPLEPLQQHRNTGPTKRWLLQFTVDQLPEEADEYSFSRCLEAYLLWLFGWVMFCGSHGHSVDRGLVHYARSIADAAVGEVPQWSWGSALLAAQYRGLCEACTRTDPGAIFGGSPLFISLWAAERFAIGRPLVEHHPYDASLYENRPAVDYPTMGTLWCRRQRRWAHVQVRRSYAEFVMEFDRLLPTDVVWEPYSALLTHSRAPLGLSTLCTRDQAYWMTTVPMVFDICVEPHAPYRVMRQFGFRQSFPVPFPAGVTAAVHRYSRKGQHSAGHWPAKLGPFLDDWLLATEEVVDHAGEPHTEEGYEAYLRWYQPRTRTRVTYAPKEQQAHAASARDLYARHRDQDFARAAVECNRIVVDATTAIQRLGAGIEVGADEHLSTYTRIRDSMRSVLRALTCRAADVAQADAAPQASLSLGRRRAPTPGRLRGHRHRQFWQDAGSSSQPGGTSVASASLSAQFWQDAGTSSQPPGTSWQGPTGTSSEHGWASATHFDLSDFNFPDIIGPSQLGGAPPVHTQEQSPSTPLPDPRATRAVPPDRFTMPRRGKATNSSHPKTGNAFNPLPLPSGVSVPMCWCGDPCKVAKSDEEETYMQRYWMCANFEFEPTPEIRRINLMTPPPLCDFEQWIDTEIKPQNKERLEYMRQWDAERKEKIEQRRKEEAAEKEHKAEAERRRVAAYREERERKLERARRAKAAMEENPDAQRKGKWPRCTQ</sequence>
<dbReference type="Proteomes" id="UP000000763">
    <property type="component" value="Chromosome 2"/>
</dbReference>
<name>Q0E0J1_ORYSJ</name>
<feature type="compositionally biased region" description="Polar residues" evidence="5">
    <location>
        <begin position="1572"/>
        <end position="1583"/>
    </location>
</feature>
<dbReference type="InterPro" id="IPR015401">
    <property type="entry name" value="Transposase_MuDR_N"/>
</dbReference>
<reference evidence="7 8" key="1">
    <citation type="journal article" date="2005" name="Nature">
        <title>The map-based sequence of the rice genome.</title>
        <authorList>
            <consortium name="International rice genome sequencing project (IRGSP)"/>
            <person name="Matsumoto T."/>
            <person name="Wu J."/>
            <person name="Kanamori H."/>
            <person name="Katayose Y."/>
            <person name="Fujisawa M."/>
            <person name="Namiki N."/>
            <person name="Mizuno H."/>
            <person name="Yamamoto K."/>
            <person name="Antonio B.A."/>
            <person name="Baba T."/>
            <person name="Sakata K."/>
            <person name="Nagamura Y."/>
            <person name="Aoki H."/>
            <person name="Arikawa K."/>
            <person name="Arita K."/>
            <person name="Bito T."/>
            <person name="Chiden Y."/>
            <person name="Fujitsuka N."/>
            <person name="Fukunaka R."/>
            <person name="Hamada M."/>
            <person name="Harada C."/>
            <person name="Hayashi A."/>
            <person name="Hijishita S."/>
            <person name="Honda M."/>
            <person name="Hosokawa S."/>
            <person name="Ichikawa Y."/>
            <person name="Idonuma A."/>
            <person name="Iijima M."/>
            <person name="Ikeda M."/>
            <person name="Ikeno M."/>
            <person name="Ito K."/>
            <person name="Ito S."/>
            <person name="Ito T."/>
            <person name="Ito Y."/>
            <person name="Ito Y."/>
            <person name="Iwabuchi A."/>
            <person name="Kamiya K."/>
            <person name="Karasawa W."/>
            <person name="Kurita K."/>
            <person name="Katagiri S."/>
            <person name="Kikuta A."/>
            <person name="Kobayashi H."/>
            <person name="Kobayashi N."/>
            <person name="Machita K."/>
            <person name="Maehara T."/>
            <person name="Masukawa M."/>
            <person name="Mizubayashi T."/>
            <person name="Mukai Y."/>
            <person name="Nagasaki H."/>
            <person name="Nagata Y."/>
            <person name="Naito S."/>
            <person name="Nakashima M."/>
            <person name="Nakama Y."/>
            <person name="Nakamichi Y."/>
            <person name="Nakamura M."/>
            <person name="Meguro A."/>
            <person name="Negishi M."/>
            <person name="Ohta I."/>
            <person name="Ohta T."/>
            <person name="Okamoto M."/>
            <person name="Ono N."/>
            <person name="Saji S."/>
            <person name="Sakaguchi M."/>
            <person name="Sakai K."/>
            <person name="Shibata M."/>
            <person name="Shimokawa T."/>
            <person name="Song J."/>
            <person name="Takazaki Y."/>
            <person name="Terasawa K."/>
            <person name="Tsugane M."/>
            <person name="Tsuji K."/>
            <person name="Ueda S."/>
            <person name="Waki K."/>
            <person name="Yamagata H."/>
            <person name="Yamamoto M."/>
            <person name="Yamamoto S."/>
            <person name="Yamane H."/>
            <person name="Yoshiki S."/>
            <person name="Yoshihara R."/>
            <person name="Yukawa K."/>
            <person name="Zhong H."/>
            <person name="Yano M."/>
            <person name="Yuan Q."/>
            <person name="Ouyang S."/>
            <person name="Liu J."/>
            <person name="Jones K.M."/>
            <person name="Gansberger K."/>
            <person name="Moffat K."/>
            <person name="Hill J."/>
            <person name="Bera J."/>
            <person name="Fadrosh D."/>
            <person name="Jin S."/>
            <person name="Johri S."/>
            <person name="Kim M."/>
            <person name="Overton L."/>
            <person name="Reardon M."/>
            <person name="Tsitrin T."/>
            <person name="Vuong H."/>
            <person name="Weaver B."/>
            <person name="Ciecko A."/>
            <person name="Tallon L."/>
            <person name="Jackson J."/>
            <person name="Pai G."/>
            <person name="Aken S.V."/>
            <person name="Utterback T."/>
            <person name="Reidmuller S."/>
            <person name="Feldblyum T."/>
            <person name="Hsiao J."/>
            <person name="Zismann V."/>
            <person name="Iobst S."/>
            <person name="de Vazeille A.R."/>
            <person name="Buell C.R."/>
            <person name="Ying K."/>
            <person name="Li Y."/>
            <person name="Lu T."/>
            <person name="Huang Y."/>
            <person name="Zhao Q."/>
            <person name="Feng Q."/>
            <person name="Zhang L."/>
            <person name="Zhu J."/>
            <person name="Weng Q."/>
            <person name="Mu J."/>
            <person name="Lu Y."/>
            <person name="Fan D."/>
            <person name="Liu Y."/>
            <person name="Guan J."/>
            <person name="Zhang Y."/>
            <person name="Yu S."/>
            <person name="Liu X."/>
            <person name="Zhang Y."/>
            <person name="Hong G."/>
            <person name="Han B."/>
            <person name="Choisne N."/>
            <person name="Demange N."/>
            <person name="Orjeda G."/>
            <person name="Samain S."/>
            <person name="Cattolico L."/>
            <person name="Pelletier E."/>
            <person name="Couloux A."/>
            <person name="Segurens B."/>
            <person name="Wincker P."/>
            <person name="D'Hont A."/>
            <person name="Scarpelli C."/>
            <person name="Weissenbach J."/>
            <person name="Salanoubat M."/>
            <person name="Quetier F."/>
            <person name="Yu Y."/>
            <person name="Kim H.R."/>
            <person name="Rambo T."/>
            <person name="Currie J."/>
            <person name="Collura K."/>
            <person name="Luo M."/>
            <person name="Yang T."/>
            <person name="Ammiraju J.S.S."/>
            <person name="Engler F."/>
            <person name="Soderlund C."/>
            <person name="Wing R.A."/>
            <person name="Palmer L.E."/>
            <person name="de la Bastide M."/>
            <person name="Spiegel L."/>
            <person name="Nascimento L."/>
            <person name="Zutavern T."/>
            <person name="O'Shaughnessy A."/>
            <person name="Dike S."/>
            <person name="Dedhia N."/>
            <person name="Preston R."/>
            <person name="Balija V."/>
            <person name="McCombie W.R."/>
            <person name="Chow T."/>
            <person name="Chen H."/>
            <person name="Chung M."/>
            <person name="Chen C."/>
            <person name="Shaw J."/>
            <person name="Wu H."/>
            <person name="Hsiao K."/>
            <person name="Chao Y."/>
            <person name="Chu M."/>
            <person name="Cheng C."/>
            <person name="Hour A."/>
            <person name="Lee P."/>
            <person name="Lin S."/>
            <person name="Lin Y."/>
            <person name="Liou J."/>
            <person name="Liu S."/>
            <person name="Hsing Y."/>
            <person name="Raghuvanshi S."/>
            <person name="Mohanty A."/>
            <person name="Bharti A.K."/>
            <person name="Gaur A."/>
            <person name="Gupta V."/>
            <person name="Kumar D."/>
            <person name="Ravi V."/>
            <person name="Vij S."/>
            <person name="Kapur A."/>
            <person name="Khurana P."/>
            <person name="Khurana P."/>
            <person name="Khurana J.P."/>
            <person name="Tyagi A.K."/>
            <person name="Gaikwad K."/>
            <person name="Singh A."/>
            <person name="Dalal V."/>
            <person name="Srivastava S."/>
            <person name="Dixit A."/>
            <person name="Pal A.K."/>
            <person name="Ghazi I.A."/>
            <person name="Yadav M."/>
            <person name="Pandit A."/>
            <person name="Bhargava A."/>
            <person name="Sureshbabu K."/>
            <person name="Batra K."/>
            <person name="Sharma T.R."/>
            <person name="Mohapatra T."/>
            <person name="Singh N.K."/>
            <person name="Messing J."/>
            <person name="Nelson A.B."/>
            <person name="Fuks G."/>
            <person name="Kavchok S."/>
            <person name="Keizer G."/>
            <person name="Linton E."/>
            <person name="Llaca V."/>
            <person name="Song R."/>
            <person name="Tanyolac B."/>
            <person name="Young S."/>
            <person name="Ho-Il K."/>
            <person name="Hahn J.H."/>
            <person name="Sangsakoo G."/>
            <person name="Vanavichit A."/>
            <person name="de Mattos Luiz.A.T."/>
            <person name="Zimmer P.D."/>
            <person name="Malone G."/>
            <person name="Dellagostin O."/>
            <person name="de Oliveira A.C."/>
            <person name="Bevan M."/>
            <person name="Bancroft I."/>
            <person name="Minx P."/>
            <person name="Cordum H."/>
            <person name="Wilson R."/>
            <person name="Cheng Z."/>
            <person name="Jin W."/>
            <person name="Jiang J."/>
            <person name="Leong S.A."/>
            <person name="Iwama H."/>
            <person name="Gojobori T."/>
            <person name="Itoh T."/>
            <person name="Niimura Y."/>
            <person name="Fujii Y."/>
            <person name="Habara T."/>
            <person name="Sakai H."/>
            <person name="Sato Y."/>
            <person name="Wilson G."/>
            <person name="Kumar K."/>
            <person name="McCouch S."/>
            <person name="Juretic N."/>
            <person name="Hoen D."/>
            <person name="Wright S."/>
            <person name="Bruskiewich R."/>
            <person name="Bureau T."/>
            <person name="Miyao A."/>
            <person name="Hirochika H."/>
            <person name="Nishikawa T."/>
            <person name="Kadowaki K."/>
            <person name="Sugiura M."/>
            <person name="Burr B."/>
            <person name="Sasaki T."/>
        </authorList>
    </citation>
    <scope>NUCLEOTIDE SEQUENCE [LARGE SCALE GENOMIC DNA]</scope>
    <source>
        <strain evidence="8">cv. Nipponbare</strain>
    </source>
</reference>
<feature type="domain" description="SWIM-type" evidence="6">
    <location>
        <begin position="736"/>
        <end position="777"/>
    </location>
</feature>
<dbReference type="InterPro" id="IPR019557">
    <property type="entry name" value="AminoTfrase-like_pln_mobile"/>
</dbReference>
<dbReference type="SMART" id="SM00575">
    <property type="entry name" value="ZnF_PMZ"/>
    <property type="match status" value="1"/>
</dbReference>